<reference evidence="1" key="1">
    <citation type="submission" date="2019-08" db="EMBL/GenBank/DDBJ databases">
        <authorList>
            <person name="Kucharzyk K."/>
            <person name="Murdoch R.W."/>
            <person name="Higgins S."/>
            <person name="Loffler F."/>
        </authorList>
    </citation>
    <scope>NUCLEOTIDE SEQUENCE</scope>
</reference>
<name>A0A645CK26_9ZZZZ</name>
<evidence type="ECO:0000313" key="1">
    <source>
        <dbReference type="EMBL" id="MPM77294.1"/>
    </source>
</evidence>
<dbReference type="GO" id="GO:0016810">
    <property type="term" value="F:hydrolase activity, acting on carbon-nitrogen (but not peptide) bonds"/>
    <property type="evidence" value="ECO:0007669"/>
    <property type="project" value="InterPro"/>
</dbReference>
<proteinExistence type="predicted"/>
<dbReference type="SUPFAM" id="SSF51338">
    <property type="entry name" value="Composite domain of metallo-dependent hydrolases"/>
    <property type="match status" value="1"/>
</dbReference>
<dbReference type="EC" id="3.-.-.-" evidence="1"/>
<protein>
    <submittedName>
        <fullName evidence="1">Putative aminohydrolase SsnA</fullName>
        <ecNumber evidence="1">3.-.-.-</ecNumber>
    </submittedName>
</protein>
<dbReference type="EMBL" id="VSSQ01027845">
    <property type="protein sequence ID" value="MPM77294.1"/>
    <property type="molecule type" value="Genomic_DNA"/>
</dbReference>
<comment type="caution">
    <text evidence="1">The sequence shown here is derived from an EMBL/GenBank/DDBJ whole genome shotgun (WGS) entry which is preliminary data.</text>
</comment>
<organism evidence="1">
    <name type="scientific">bioreactor metagenome</name>
    <dbReference type="NCBI Taxonomy" id="1076179"/>
    <lineage>
        <taxon>unclassified sequences</taxon>
        <taxon>metagenomes</taxon>
        <taxon>ecological metagenomes</taxon>
    </lineage>
</organism>
<sequence length="80" mass="8699">MLKPGAYADVIVTDYDPLTPMDGGNVNGHILFGMNGRSVVTTVCNGKVLMKDRKVLVTDEKVVMQECRTSAAKLWKSING</sequence>
<gene>
    <name evidence="1" type="primary">ssnA_12</name>
    <name evidence="1" type="ORF">SDC9_124296</name>
</gene>
<keyword evidence="1" id="KW-0378">Hydrolase</keyword>
<dbReference type="Gene3D" id="2.30.40.10">
    <property type="entry name" value="Urease, subunit C, domain 1"/>
    <property type="match status" value="1"/>
</dbReference>
<accession>A0A645CK26</accession>
<dbReference type="InterPro" id="IPR011059">
    <property type="entry name" value="Metal-dep_hydrolase_composite"/>
</dbReference>
<dbReference type="AlphaFoldDB" id="A0A645CK26"/>